<dbReference type="InterPro" id="IPR018755">
    <property type="entry name" value="Phage_Mu_Gp48"/>
</dbReference>
<reference evidence="1 2" key="1">
    <citation type="submission" date="2019-08" db="EMBL/GenBank/DDBJ databases">
        <title>In-depth cultivation of the pig gut microbiome towards novel bacterial diversity and tailored functional studies.</title>
        <authorList>
            <person name="Wylensek D."/>
            <person name="Hitch T.C.A."/>
            <person name="Clavel T."/>
        </authorList>
    </citation>
    <scope>NUCLEOTIDE SEQUENCE [LARGE SCALE GENOMIC DNA]</scope>
    <source>
        <strain evidence="1 2">WCA-389-WT-23B</strain>
    </source>
</reference>
<protein>
    <submittedName>
        <fullName evidence="1">DUF2313 domain-containing protein</fullName>
    </submittedName>
</protein>
<organism evidence="1 2">
    <name type="scientific">Eisenbergiella porci</name>
    <dbReference type="NCBI Taxonomy" id="2652274"/>
    <lineage>
        <taxon>Bacteria</taxon>
        <taxon>Bacillati</taxon>
        <taxon>Bacillota</taxon>
        <taxon>Clostridia</taxon>
        <taxon>Lachnospirales</taxon>
        <taxon>Lachnospiraceae</taxon>
        <taxon>Eisenbergiella</taxon>
    </lineage>
</organism>
<comment type="caution">
    <text evidence="1">The sequence shown here is derived from an EMBL/GenBank/DDBJ whole genome shotgun (WGS) entry which is preliminary data.</text>
</comment>
<keyword evidence="2" id="KW-1185">Reference proteome</keyword>
<evidence type="ECO:0000313" key="2">
    <source>
        <dbReference type="Proteomes" id="UP000436047"/>
    </source>
</evidence>
<dbReference type="EMBL" id="VUMI01000063">
    <property type="protein sequence ID" value="MSS91381.1"/>
    <property type="molecule type" value="Genomic_DNA"/>
</dbReference>
<accession>A0A6N7W803</accession>
<dbReference type="Pfam" id="PF10076">
    <property type="entry name" value="Phage_Mu_Gp48"/>
    <property type="match status" value="1"/>
</dbReference>
<dbReference type="Proteomes" id="UP000436047">
    <property type="component" value="Unassembled WGS sequence"/>
</dbReference>
<name>A0A6N7W803_9FIRM</name>
<dbReference type="AlphaFoldDB" id="A0A6N7W803"/>
<dbReference type="RefSeq" id="WP_154467798.1">
    <property type="nucleotide sequence ID" value="NZ_VUMI01000063.1"/>
</dbReference>
<dbReference type="GeneID" id="86056279"/>
<proteinExistence type="predicted"/>
<gene>
    <name evidence="1" type="ORF">FYJ45_25040</name>
</gene>
<evidence type="ECO:0000313" key="1">
    <source>
        <dbReference type="EMBL" id="MSS91381.1"/>
    </source>
</evidence>
<sequence>MYGKNKYGLLQYARDSTPGSVQMDYYIELSQYVPQFIANITEIKEIYSTEGYELGILQNVFEDIFSQGFISTATWGLLRWEEVFGVTTNVSLSYEQRREIIMAKIRGQGTTTAEMIKDAAEAFSGGEVEVIEDNPNYHFIVRFIGIYGIPRNMQAFITMLEEIKPAHLWYTFDYKYVKWNDLKPKTWNDLRPYTWNGLRINEITPYVSWTGLQEEEYTWNSLAAYGWNKVKEIEEAKRICN</sequence>